<gene>
    <name evidence="2" type="ORF">MUK42_34736</name>
</gene>
<dbReference type="EMBL" id="CP097508">
    <property type="protein sequence ID" value="URE11108.1"/>
    <property type="molecule type" value="Genomic_DNA"/>
</dbReference>
<feature type="compositionally biased region" description="Low complexity" evidence="1">
    <location>
        <begin position="19"/>
        <end position="37"/>
    </location>
</feature>
<organism evidence="2 3">
    <name type="scientific">Musa troglodytarum</name>
    <name type="common">fe'i banana</name>
    <dbReference type="NCBI Taxonomy" id="320322"/>
    <lineage>
        <taxon>Eukaryota</taxon>
        <taxon>Viridiplantae</taxon>
        <taxon>Streptophyta</taxon>
        <taxon>Embryophyta</taxon>
        <taxon>Tracheophyta</taxon>
        <taxon>Spermatophyta</taxon>
        <taxon>Magnoliopsida</taxon>
        <taxon>Liliopsida</taxon>
        <taxon>Zingiberales</taxon>
        <taxon>Musaceae</taxon>
        <taxon>Musa</taxon>
    </lineage>
</organism>
<feature type="compositionally biased region" description="Basic and acidic residues" evidence="1">
    <location>
        <begin position="1"/>
        <end position="11"/>
    </location>
</feature>
<dbReference type="InterPro" id="IPR025322">
    <property type="entry name" value="PADRE_dom"/>
</dbReference>
<dbReference type="OrthoDB" id="676555at2759"/>
<keyword evidence="3" id="KW-1185">Reference proteome</keyword>
<evidence type="ECO:0000256" key="1">
    <source>
        <dbReference type="SAM" id="MobiDB-lite"/>
    </source>
</evidence>
<accession>A0A9E7K8W6</accession>
<dbReference type="PANTHER" id="PTHR33148">
    <property type="entry name" value="PLASTID MOVEMENT IMPAIRED PROTEIN-RELATED"/>
    <property type="match status" value="1"/>
</dbReference>
<evidence type="ECO:0000313" key="3">
    <source>
        <dbReference type="Proteomes" id="UP001055439"/>
    </source>
</evidence>
<dbReference type="Pfam" id="PF14009">
    <property type="entry name" value="PADRE"/>
    <property type="match status" value="1"/>
</dbReference>
<reference evidence="2" key="1">
    <citation type="submission" date="2022-05" db="EMBL/GenBank/DDBJ databases">
        <title>The Musa troglodytarum L. genome provides insights into the mechanism of non-climacteric behaviour and enrichment of carotenoids.</title>
        <authorList>
            <person name="Wang J."/>
        </authorList>
    </citation>
    <scope>NUCLEOTIDE SEQUENCE</scope>
    <source>
        <tissue evidence="2">Leaf</tissue>
    </source>
</reference>
<sequence length="338" mass="36405">MGDHVVSHVDRLITPQTIETEGGSASSAEAAPVPAVTLSSMSEAGSGVEKGRAGGKQEREREREGRRTGNSLSGKKRIIKVMKVDGTSLKLKPPAHAESVLRDCPGYDLLESEQVKRVGVQARPLAPDAPLRPGKLYFLVELPRVPDQRAPRRAWSGPMHLSAKERLESLMLTHRTTSGILLTGKTTSAAVEAEEGKDGTVRLKMRLPKAEMEKLMRESKTATETAAKIAELCVVRDGGAPKMPQLRTPAVGTGRKEVRAAECESLTSAIRSVEGINRMTTKGVESERCHRIIGQLTGCDHLFFDAVAWSSPTPSLTRSILKGISALGFQRGSEDVSG</sequence>
<proteinExistence type="predicted"/>
<evidence type="ECO:0000313" key="2">
    <source>
        <dbReference type="EMBL" id="URE11108.1"/>
    </source>
</evidence>
<feature type="compositionally biased region" description="Basic and acidic residues" evidence="1">
    <location>
        <begin position="49"/>
        <end position="67"/>
    </location>
</feature>
<dbReference type="Proteomes" id="UP001055439">
    <property type="component" value="Chromosome 6"/>
</dbReference>
<feature type="region of interest" description="Disordered" evidence="1">
    <location>
        <begin position="1"/>
        <end position="76"/>
    </location>
</feature>
<dbReference type="PANTHER" id="PTHR33148:SF3">
    <property type="entry name" value="DUF4228 DOMAIN PROTEIN"/>
    <property type="match status" value="1"/>
</dbReference>
<name>A0A9E7K8W6_9LILI</name>
<dbReference type="AlphaFoldDB" id="A0A9E7K8W6"/>
<protein>
    <submittedName>
        <fullName evidence="2">Uncharacterized protein</fullName>
    </submittedName>
</protein>